<reference evidence="2 4" key="2">
    <citation type="submission" date="2019-03" db="EMBL/GenBank/DDBJ databases">
        <title>Genomic Encyclopedia of Type Strains, Phase IV (KMG-IV): sequencing the most valuable type-strain genomes for metagenomic binning, comparative biology and taxonomic classification.</title>
        <authorList>
            <person name="Goeker M."/>
        </authorList>
    </citation>
    <scope>NUCLEOTIDE SEQUENCE [LARGE SCALE GENOMIC DNA]</scope>
    <source>
        <strain evidence="2 4">DSM 101483</strain>
    </source>
</reference>
<sequence length="125" mass="14049">MAYTITWRAAGVVWTFHGLLTNEDVIQANLDIYGDRRFDDLSYQIVDITRVERFEASPEAMEEAASMDEAASLHNAHLMVAVVADSAAALEVAQQYESAMKMSPWRIEIFRSMEDAENWVGFLAG</sequence>
<dbReference type="AlphaFoldDB" id="A0A126QK99"/>
<name>A0A126QK99_9BACT</name>
<dbReference type="Proteomes" id="UP000295506">
    <property type="component" value="Unassembled WGS sequence"/>
</dbReference>
<dbReference type="OrthoDB" id="9180784at2"/>
<evidence type="ECO:0000313" key="1">
    <source>
        <dbReference type="EMBL" id="AMK10411.1"/>
    </source>
</evidence>
<dbReference type="Proteomes" id="UP000055611">
    <property type="component" value="Chromosome"/>
</dbReference>
<organism evidence="2 4">
    <name type="scientific">Pseudodesulfovibrio indicus</name>
    <dbReference type="NCBI Taxonomy" id="1716143"/>
    <lineage>
        <taxon>Bacteria</taxon>
        <taxon>Pseudomonadati</taxon>
        <taxon>Thermodesulfobacteriota</taxon>
        <taxon>Desulfovibrionia</taxon>
        <taxon>Desulfovibrionales</taxon>
        <taxon>Desulfovibrionaceae</taxon>
    </lineage>
</organism>
<evidence type="ECO:0000313" key="3">
    <source>
        <dbReference type="Proteomes" id="UP000055611"/>
    </source>
</evidence>
<proteinExistence type="predicted"/>
<reference evidence="1 3" key="1">
    <citation type="journal article" date="2016" name="Front. Microbiol.">
        <title>Genome Sequence of the Piezophilic, Mesophilic Sulfate-Reducing Bacterium Desulfovibrio indicus J2T.</title>
        <authorList>
            <person name="Cao J."/>
            <person name="Maignien L."/>
            <person name="Shao Z."/>
            <person name="Alain K."/>
            <person name="Jebbar M."/>
        </authorList>
    </citation>
    <scope>NUCLEOTIDE SEQUENCE [LARGE SCALE GENOMIC DNA]</scope>
    <source>
        <strain evidence="1 3">J2</strain>
    </source>
</reference>
<accession>A0A126QK99</accession>
<dbReference type="RefSeq" id="WP_066800845.1">
    <property type="nucleotide sequence ID" value="NZ_CP014206.1"/>
</dbReference>
<protein>
    <recommendedName>
        <fullName evidence="5">STAS/SEC14 domain-containing protein</fullName>
    </recommendedName>
</protein>
<gene>
    <name evidence="1" type="ORF">AWY79_04410</name>
    <name evidence="2" type="ORF">EDC59_104191</name>
</gene>
<dbReference type="EMBL" id="CP014206">
    <property type="protein sequence ID" value="AMK10411.1"/>
    <property type="molecule type" value="Genomic_DNA"/>
</dbReference>
<keyword evidence="3" id="KW-1185">Reference proteome</keyword>
<evidence type="ECO:0008006" key="5">
    <source>
        <dbReference type="Google" id="ProtNLM"/>
    </source>
</evidence>
<evidence type="ECO:0000313" key="4">
    <source>
        <dbReference type="Proteomes" id="UP000295506"/>
    </source>
</evidence>
<dbReference type="EMBL" id="SOBK01000004">
    <property type="protein sequence ID" value="TDT89198.1"/>
    <property type="molecule type" value="Genomic_DNA"/>
</dbReference>
<dbReference type="KEGG" id="dej:AWY79_04410"/>
<evidence type="ECO:0000313" key="2">
    <source>
        <dbReference type="EMBL" id="TDT89198.1"/>
    </source>
</evidence>